<dbReference type="Gene3D" id="2.60.40.10">
    <property type="entry name" value="Immunoglobulins"/>
    <property type="match status" value="1"/>
</dbReference>
<keyword evidence="3" id="KW-1185">Reference proteome</keyword>
<organism evidence="2 3">
    <name type="scientific">Hymenobacter aranciens</name>
    <dbReference type="NCBI Taxonomy" id="3063996"/>
    <lineage>
        <taxon>Bacteria</taxon>
        <taxon>Pseudomonadati</taxon>
        <taxon>Bacteroidota</taxon>
        <taxon>Cytophagia</taxon>
        <taxon>Cytophagales</taxon>
        <taxon>Hymenobacteraceae</taxon>
        <taxon>Hymenobacter</taxon>
    </lineage>
</organism>
<evidence type="ECO:0000313" key="2">
    <source>
        <dbReference type="EMBL" id="MDO7875020.1"/>
    </source>
</evidence>
<dbReference type="InterPro" id="IPR014756">
    <property type="entry name" value="Ig_E-set"/>
</dbReference>
<keyword evidence="1" id="KW-0732">Signal</keyword>
<reference evidence="2" key="1">
    <citation type="submission" date="2023-07" db="EMBL/GenBank/DDBJ databases">
        <authorList>
            <person name="Kim M.K."/>
        </authorList>
    </citation>
    <scope>NUCLEOTIDE SEQUENCE</scope>
    <source>
        <strain evidence="2">ASUV-10-1</strain>
    </source>
</reference>
<feature type="non-terminal residue" evidence="2">
    <location>
        <position position="350"/>
    </location>
</feature>
<evidence type="ECO:0000256" key="1">
    <source>
        <dbReference type="ARBA" id="ARBA00022729"/>
    </source>
</evidence>
<dbReference type="Proteomes" id="UP001176429">
    <property type="component" value="Unassembled WGS sequence"/>
</dbReference>
<proteinExistence type="predicted"/>
<dbReference type="Gene3D" id="2.30.30.100">
    <property type="match status" value="1"/>
</dbReference>
<dbReference type="EMBL" id="JAUQSY010000005">
    <property type="protein sequence ID" value="MDO7875020.1"/>
    <property type="molecule type" value="Genomic_DNA"/>
</dbReference>
<dbReference type="InterPro" id="IPR028994">
    <property type="entry name" value="Integrin_alpha_N"/>
</dbReference>
<dbReference type="Pfam" id="PF01839">
    <property type="entry name" value="FG-GAP"/>
    <property type="match status" value="1"/>
</dbReference>
<comment type="caution">
    <text evidence="2">The sequence shown here is derived from an EMBL/GenBank/DDBJ whole genome shotgun (WGS) entry which is preliminary data.</text>
</comment>
<gene>
    <name evidence="2" type="ORF">Q5H93_09790</name>
</gene>
<protein>
    <submittedName>
        <fullName evidence="2">IPT/TIG domain-containing protein</fullName>
    </submittedName>
</protein>
<evidence type="ECO:0000313" key="3">
    <source>
        <dbReference type="Proteomes" id="UP001176429"/>
    </source>
</evidence>
<dbReference type="SUPFAM" id="SSF81296">
    <property type="entry name" value="E set domains"/>
    <property type="match status" value="1"/>
</dbReference>
<dbReference type="SUPFAM" id="SSF69318">
    <property type="entry name" value="Integrin alpha N-terminal domain"/>
    <property type="match status" value="1"/>
</dbReference>
<name>A0ABT9BB69_9BACT</name>
<dbReference type="InterPro" id="IPR013783">
    <property type="entry name" value="Ig-like_fold"/>
</dbReference>
<dbReference type="InterPro" id="IPR013517">
    <property type="entry name" value="FG-GAP"/>
</dbReference>
<accession>A0ABT9BB69</accession>
<sequence length="350" mass="34719">MLQYLRLTLLSSLLAWIGGVAFAHGPTRVALPSTATRVVARVRPLRVPAHPPMTAGSAGARMMYSTSRSAVPPSRSTTTARYGSSLTVARPMAAPTITSFSPTSAVAGAVVTVNGTNLGNVTAFSINGITVPLSAITSSTTATATSFTFVMPAGVPATGTSTVSNVDGSGSRVGGFTALLRLVSTSPAVATTVAPVANSATTVTFTEPVTAASANTIKVFSSQVGGVKAGTRTVAGSAVNFASTLSGSRKDFIAGEPVSVSVPASVVTAAGLVLAPKVVQFNTATSGTGLGYFLAPSGTGSTPQLALGQNAWSVAPGDVDGDGDLDLVTANYGGNTVSIRLNDGSGGYSG</sequence>